<dbReference type="InterPro" id="IPR001789">
    <property type="entry name" value="Sig_transdc_resp-reg_receiver"/>
</dbReference>
<dbReference type="InterPro" id="IPR036097">
    <property type="entry name" value="HisK_dim/P_sf"/>
</dbReference>
<dbReference type="InterPro" id="IPR005467">
    <property type="entry name" value="His_kinase_dom"/>
</dbReference>
<comment type="caution">
    <text evidence="5">The sequence shown here is derived from an EMBL/GenBank/DDBJ whole genome shotgun (WGS) entry which is preliminary data.</text>
</comment>
<dbReference type="Proteomes" id="UP001202134">
    <property type="component" value="Unassembled WGS sequence"/>
</dbReference>
<protein>
    <submittedName>
        <fullName evidence="5">Response regulator</fullName>
    </submittedName>
</protein>
<dbReference type="InterPro" id="IPR003594">
    <property type="entry name" value="HATPase_dom"/>
</dbReference>
<name>A0ABT0KSH7_9GAMM</name>
<dbReference type="InterPro" id="IPR011006">
    <property type="entry name" value="CheY-like_superfamily"/>
</dbReference>
<dbReference type="SUPFAM" id="SSF55874">
    <property type="entry name" value="ATPase domain of HSP90 chaperone/DNA topoisomerase II/histidine kinase"/>
    <property type="match status" value="1"/>
</dbReference>
<evidence type="ECO:0000313" key="6">
    <source>
        <dbReference type="Proteomes" id="UP001202134"/>
    </source>
</evidence>
<dbReference type="EMBL" id="JAKIKU010000006">
    <property type="protein sequence ID" value="MCL1046280.1"/>
    <property type="molecule type" value="Genomic_DNA"/>
</dbReference>
<reference evidence="5 6" key="1">
    <citation type="submission" date="2022-01" db="EMBL/GenBank/DDBJ databases">
        <title>Whole genome-based taxonomy of the Shewanellaceae.</title>
        <authorList>
            <person name="Martin-Rodriguez A.J."/>
        </authorList>
    </citation>
    <scope>NUCLEOTIDE SEQUENCE [LARGE SCALE GENOMIC DNA]</scope>
    <source>
        <strain evidence="5 6">DSM 24955</strain>
    </source>
</reference>
<dbReference type="InterPro" id="IPR036890">
    <property type="entry name" value="HATPase_C_sf"/>
</dbReference>
<dbReference type="Gene3D" id="1.10.287.130">
    <property type="match status" value="1"/>
</dbReference>
<dbReference type="PROSITE" id="PS50109">
    <property type="entry name" value="HIS_KIN"/>
    <property type="match status" value="1"/>
</dbReference>
<dbReference type="Pfam" id="PF02518">
    <property type="entry name" value="HATPase_c"/>
    <property type="match status" value="1"/>
</dbReference>
<organism evidence="5 6">
    <name type="scientific">Shewanella electrodiphila</name>
    <dbReference type="NCBI Taxonomy" id="934143"/>
    <lineage>
        <taxon>Bacteria</taxon>
        <taxon>Pseudomonadati</taxon>
        <taxon>Pseudomonadota</taxon>
        <taxon>Gammaproteobacteria</taxon>
        <taxon>Alteromonadales</taxon>
        <taxon>Shewanellaceae</taxon>
        <taxon>Shewanella</taxon>
    </lineage>
</organism>
<feature type="domain" description="Response regulatory" evidence="4">
    <location>
        <begin position="7"/>
        <end position="124"/>
    </location>
</feature>
<dbReference type="Pfam" id="PF00072">
    <property type="entry name" value="Response_reg"/>
    <property type="match status" value="2"/>
</dbReference>
<evidence type="ECO:0000259" key="4">
    <source>
        <dbReference type="PROSITE" id="PS50110"/>
    </source>
</evidence>
<feature type="domain" description="Response regulatory" evidence="4">
    <location>
        <begin position="167"/>
        <end position="283"/>
    </location>
</feature>
<dbReference type="SMART" id="SM00448">
    <property type="entry name" value="REC"/>
    <property type="match status" value="2"/>
</dbReference>
<dbReference type="SUPFAM" id="SSF47384">
    <property type="entry name" value="Homodimeric domain of signal transducing histidine kinase"/>
    <property type="match status" value="1"/>
</dbReference>
<gene>
    <name evidence="5" type="ORF">L2737_13255</name>
</gene>
<evidence type="ECO:0000313" key="5">
    <source>
        <dbReference type="EMBL" id="MCL1046280.1"/>
    </source>
</evidence>
<evidence type="ECO:0000256" key="1">
    <source>
        <dbReference type="ARBA" id="ARBA00022553"/>
    </source>
</evidence>
<proteinExistence type="predicted"/>
<sequence length="531" mass="59665">MELSKKNVLIVDDMDAIRKISSDQLKRFGIGHVYQAENGAKALKILQNYHIDLIISDWNMPVMTGIELLCEVRQTPKWQHLPFLMITAEAARERVSAAISKGVTDLVIKPFTTATLQQRVLQCLQGQISNKVSSITAKELVDNPLDSLQQDEHPQDISTTNKIKKSSVLVVDDTTENLTLIGGLLKDDYQVKLAKNGQKAIEIAQSDNPPDLILLDIMMPEMDGFEVLKRLREHPQSTHTPVIFVTALTEDKYQVQGLDGGAVDFISKPIQPELLRLRVRNLMAYVLMHKNLQSDFDNMVATEKLKQEVQQVLQHDLKGPIAGLMALIEQIKHDPHISKSNHENADIAEDMSFQLLNMINMSSELYKIETGRFNLQPKPFSIINLLQKMIAVLKKTFQVKHLLIYLDCEENGDEDYQVMGDESLSYSMLFNLLKNACEAAPNKTRVSISLSRSEDEDNAAPMLRISIQNLGVVDKEIRDTFWQKYTSAGKDNGTGIGTYSAKLLAEAQRGKVSLSVDDENNTTNISVFLPH</sequence>
<dbReference type="Gene3D" id="3.40.50.2300">
    <property type="match status" value="2"/>
</dbReference>
<dbReference type="Gene3D" id="3.30.565.10">
    <property type="entry name" value="Histidine kinase-like ATPase, C-terminal domain"/>
    <property type="match status" value="1"/>
</dbReference>
<keyword evidence="1 2" id="KW-0597">Phosphoprotein</keyword>
<feature type="modified residue" description="4-aspartylphosphate" evidence="2">
    <location>
        <position position="216"/>
    </location>
</feature>
<feature type="domain" description="Histidine kinase" evidence="3">
    <location>
        <begin position="312"/>
        <end position="531"/>
    </location>
</feature>
<dbReference type="RefSeq" id="WP_248956005.1">
    <property type="nucleotide sequence ID" value="NZ_JAKIKU010000006.1"/>
</dbReference>
<evidence type="ECO:0000256" key="2">
    <source>
        <dbReference type="PROSITE-ProRule" id="PRU00169"/>
    </source>
</evidence>
<accession>A0ABT0KSH7</accession>
<dbReference type="PROSITE" id="PS50110">
    <property type="entry name" value="RESPONSE_REGULATORY"/>
    <property type="match status" value="2"/>
</dbReference>
<dbReference type="PANTHER" id="PTHR43547">
    <property type="entry name" value="TWO-COMPONENT HISTIDINE KINASE"/>
    <property type="match status" value="1"/>
</dbReference>
<dbReference type="PANTHER" id="PTHR43547:SF2">
    <property type="entry name" value="HYBRID SIGNAL TRANSDUCTION HISTIDINE KINASE C"/>
    <property type="match status" value="1"/>
</dbReference>
<evidence type="ECO:0000259" key="3">
    <source>
        <dbReference type="PROSITE" id="PS50109"/>
    </source>
</evidence>
<dbReference type="SUPFAM" id="SSF52172">
    <property type="entry name" value="CheY-like"/>
    <property type="match status" value="2"/>
</dbReference>
<keyword evidence="6" id="KW-1185">Reference proteome</keyword>
<dbReference type="SMART" id="SM00387">
    <property type="entry name" value="HATPase_c"/>
    <property type="match status" value="1"/>
</dbReference>
<feature type="modified residue" description="4-aspartylphosphate" evidence="2">
    <location>
        <position position="57"/>
    </location>
</feature>